<dbReference type="InterPro" id="IPR003959">
    <property type="entry name" value="ATPase_AAA_core"/>
</dbReference>
<sequence length="638" mass="72188">MNHQTDNGSHAETILKCEIKTWHTREDGKGNKLRVALEGDDANVNDDSGNHALVLDRVFDRKGHLISTTLTVNSYHILQALKDVVHSYPTVAANFTEPFDMSSPFQMLYHHWEDLYAHKAGLCDQEDDDARMHLNLLLAFMKSELGGSKRSIERQFASGRCEFSNAWLLFKPGDVVITHFNAHAWLLKVNKTAYKENHRDGKWLELQCTHTGHDGKSPAETRHTIEIYERDSFAQGHPEDIVKLPAYPRKYHAEDGALEERLRARGDRYMAIVNTVSVQNYDGSAEYLKEIPPEFFDPRQRSSWQVWCSYAEKGRVVFDLASYLEEQYGPETSIPRDGSTLDTALCPPYAFGYSCSRKTWGRYLVSNVREATWRPDPMSSLELQTNQKMLIQALVASHDFANRDRDQAEQKGKGLVILLHGPPGSGKTLTAECAAELSQRALLSCSMSELNKHNSAWYFERRLAQVLQLATTWKAVVLLDEADVFLEARQSDSPAHQERNALVAVFLRHLEYFSGIVFLTTNRIHVFDAAMRSRVHLALGYHEPGAAARRAIWSYNIHQLPKEQVDASLGEMLDRLASEALNGREIANTVATANTFARSRKEPLRFHHIETVLAVRRDFEMVLGGVKTTDGIGPQPSS</sequence>
<dbReference type="InterPro" id="IPR003593">
    <property type="entry name" value="AAA+_ATPase"/>
</dbReference>
<evidence type="ECO:0000313" key="3">
    <source>
        <dbReference type="Proteomes" id="UP001396898"/>
    </source>
</evidence>
<comment type="caution">
    <text evidence="2">The sequence shown here is derived from an EMBL/GenBank/DDBJ whole genome shotgun (WGS) entry which is preliminary data.</text>
</comment>
<dbReference type="CDD" id="cd19481">
    <property type="entry name" value="RecA-like_protease"/>
    <property type="match status" value="1"/>
</dbReference>
<dbReference type="PANTHER" id="PTHR46411:SF3">
    <property type="entry name" value="AAA+ ATPASE DOMAIN-CONTAINING PROTEIN"/>
    <property type="match status" value="1"/>
</dbReference>
<dbReference type="Gene3D" id="3.40.50.300">
    <property type="entry name" value="P-loop containing nucleotide triphosphate hydrolases"/>
    <property type="match status" value="1"/>
</dbReference>
<evidence type="ECO:0000259" key="1">
    <source>
        <dbReference type="SMART" id="SM00382"/>
    </source>
</evidence>
<proteinExistence type="predicted"/>
<dbReference type="InterPro" id="IPR027417">
    <property type="entry name" value="P-loop_NTPase"/>
</dbReference>
<dbReference type="Pfam" id="PF00004">
    <property type="entry name" value="AAA"/>
    <property type="match status" value="1"/>
</dbReference>
<dbReference type="Pfam" id="PF22942">
    <property type="entry name" value="DUF7025"/>
    <property type="match status" value="1"/>
</dbReference>
<name>A0ABR1RIY3_9PEZI</name>
<reference evidence="2 3" key="1">
    <citation type="submission" date="2023-01" db="EMBL/GenBank/DDBJ databases">
        <title>Analysis of 21 Apiospora genomes using comparative genomics revels a genus with tremendous synthesis potential of carbohydrate active enzymes and secondary metabolites.</title>
        <authorList>
            <person name="Sorensen T."/>
        </authorList>
    </citation>
    <scope>NUCLEOTIDE SEQUENCE [LARGE SCALE GENOMIC DNA]</scope>
    <source>
        <strain evidence="2 3">CBS 20057</strain>
    </source>
</reference>
<accession>A0ABR1RIY3</accession>
<dbReference type="SMART" id="SM00382">
    <property type="entry name" value="AAA"/>
    <property type="match status" value="1"/>
</dbReference>
<dbReference type="EMBL" id="JAQQWI010000014">
    <property type="protein sequence ID" value="KAK8013242.1"/>
    <property type="molecule type" value="Genomic_DNA"/>
</dbReference>
<dbReference type="InterPro" id="IPR054289">
    <property type="entry name" value="DUF7025"/>
</dbReference>
<evidence type="ECO:0000313" key="2">
    <source>
        <dbReference type="EMBL" id="KAK8013242.1"/>
    </source>
</evidence>
<keyword evidence="3" id="KW-1185">Reference proteome</keyword>
<organism evidence="2 3">
    <name type="scientific">Apiospora marii</name>
    <dbReference type="NCBI Taxonomy" id="335849"/>
    <lineage>
        <taxon>Eukaryota</taxon>
        <taxon>Fungi</taxon>
        <taxon>Dikarya</taxon>
        <taxon>Ascomycota</taxon>
        <taxon>Pezizomycotina</taxon>
        <taxon>Sordariomycetes</taxon>
        <taxon>Xylariomycetidae</taxon>
        <taxon>Amphisphaeriales</taxon>
        <taxon>Apiosporaceae</taxon>
        <taxon>Apiospora</taxon>
    </lineage>
</organism>
<dbReference type="SUPFAM" id="SSF52540">
    <property type="entry name" value="P-loop containing nucleoside triphosphate hydrolases"/>
    <property type="match status" value="1"/>
</dbReference>
<dbReference type="PANTHER" id="PTHR46411">
    <property type="entry name" value="FAMILY ATPASE, PUTATIVE-RELATED"/>
    <property type="match status" value="1"/>
</dbReference>
<dbReference type="Proteomes" id="UP001396898">
    <property type="component" value="Unassembled WGS sequence"/>
</dbReference>
<gene>
    <name evidence="2" type="ORF">PG991_009513</name>
</gene>
<feature type="domain" description="AAA+ ATPase" evidence="1">
    <location>
        <begin position="413"/>
        <end position="545"/>
    </location>
</feature>
<protein>
    <submittedName>
        <fullName evidence="2">AAA family</fullName>
    </submittedName>
</protein>